<dbReference type="Proteomes" id="UP000060487">
    <property type="component" value="Unassembled WGS sequence"/>
</dbReference>
<dbReference type="PANTHER" id="PTHR32089:SF112">
    <property type="entry name" value="LYSOZYME-LIKE PROTEIN-RELATED"/>
    <property type="match status" value="1"/>
</dbReference>
<evidence type="ECO:0000256" key="2">
    <source>
        <dbReference type="ARBA" id="ARBA00029447"/>
    </source>
</evidence>
<dbReference type="PROSITE" id="PS50111">
    <property type="entry name" value="CHEMOTAXIS_TRANSDUC_2"/>
    <property type="match status" value="1"/>
</dbReference>
<keyword evidence="9" id="KW-1185">Reference proteome</keyword>
<feature type="domain" description="Methyl-accepting transducer" evidence="6">
    <location>
        <begin position="261"/>
        <end position="497"/>
    </location>
</feature>
<comment type="similarity">
    <text evidence="2">Belongs to the methyl-accepting chemotaxis (MCP) protein family.</text>
</comment>
<accession>A0ABR5SBA3</accession>
<keyword evidence="4" id="KW-0175">Coiled coil</keyword>
<dbReference type="CDD" id="cd06225">
    <property type="entry name" value="HAMP"/>
    <property type="match status" value="1"/>
</dbReference>
<sequence>MNKGISLSVKLYGAMVFICVALIVVGIVSLLSLNYVAASFTRTMEVEGVQMEVGMEAQIQLGNAVHSFKNYLLRKNSKYIDSFREAVSNMRKEVEKYEKLADEESEKTVVREAKEHIVNYEKSIDMLVAARAQSDDIAAVDKQIKGVDKPVEAALKKMDNLAMKAHEDKRKATQTAISRIQTVIITTTILALVLGVLFTSMLIRKILKAILSLKETAERASDGDLMVDVPIVSNDEIGELAHAFNTMLRSMRSIIGKIFEGIHLLTENAQELTSTMKTILRMVEEQTSKTEQISTSSTQMSQTVLDIAKNASDMAESAANTLKVAGKGSSVVTKTVHEVQEISSTVLSLSNVINSLGERSKQIGDIISVIKDIADQTNLLALNAAIEAARAGEQGRGFAVVADEVRKLAERTSTSTTEISSMINSIQDETQNAIKSVQDGTIRVQSGVELAEQANISLNEIVETVKNLQSMVQQIATSTEEMSTVSGTISEDIITVAGISSETSSNSHNVLASVDKLSGLSAELRDIAGQFNIGT</sequence>
<dbReference type="InterPro" id="IPR024478">
    <property type="entry name" value="HlyB_4HB_MCP"/>
</dbReference>
<evidence type="ECO:0000256" key="1">
    <source>
        <dbReference type="ARBA" id="ARBA00023224"/>
    </source>
</evidence>
<name>A0ABR5SBA3_9BACT</name>
<evidence type="ECO:0000259" key="6">
    <source>
        <dbReference type="PROSITE" id="PS50111"/>
    </source>
</evidence>
<dbReference type="Pfam" id="PF00672">
    <property type="entry name" value="HAMP"/>
    <property type="match status" value="1"/>
</dbReference>
<proteinExistence type="inferred from homology"/>
<dbReference type="SMART" id="SM00283">
    <property type="entry name" value="MA"/>
    <property type="match status" value="1"/>
</dbReference>
<feature type="coiled-coil region" evidence="4">
    <location>
        <begin position="80"/>
        <end position="107"/>
    </location>
</feature>
<dbReference type="Pfam" id="PF00015">
    <property type="entry name" value="MCPsignal"/>
    <property type="match status" value="1"/>
</dbReference>
<evidence type="ECO:0000256" key="4">
    <source>
        <dbReference type="SAM" id="Coils"/>
    </source>
</evidence>
<feature type="domain" description="HAMP" evidence="7">
    <location>
        <begin position="204"/>
        <end position="256"/>
    </location>
</feature>
<evidence type="ECO:0000313" key="8">
    <source>
        <dbReference type="EMBL" id="KWT76800.1"/>
    </source>
</evidence>
<keyword evidence="1 3" id="KW-0807">Transducer</keyword>
<dbReference type="InterPro" id="IPR003660">
    <property type="entry name" value="HAMP_dom"/>
</dbReference>
<dbReference type="InterPro" id="IPR004090">
    <property type="entry name" value="Chemotax_Me-accpt_rcpt"/>
</dbReference>
<evidence type="ECO:0000259" key="7">
    <source>
        <dbReference type="PROSITE" id="PS50885"/>
    </source>
</evidence>
<dbReference type="RefSeq" id="WP_085053671.1">
    <property type="nucleotide sequence ID" value="NZ_LNQR01000124.1"/>
</dbReference>
<keyword evidence="5" id="KW-0472">Membrane</keyword>
<feature type="transmembrane region" description="Helical" evidence="5">
    <location>
        <begin position="12"/>
        <end position="36"/>
    </location>
</feature>
<comment type="caution">
    <text evidence="8">The sequence shown here is derived from an EMBL/GenBank/DDBJ whole genome shotgun (WGS) entry which is preliminary data.</text>
</comment>
<dbReference type="PROSITE" id="PS50885">
    <property type="entry name" value="HAMP"/>
    <property type="match status" value="1"/>
</dbReference>
<dbReference type="SUPFAM" id="SSF58104">
    <property type="entry name" value="Methyl-accepting chemotaxis protein (MCP) signaling domain"/>
    <property type="match status" value="1"/>
</dbReference>
<evidence type="ECO:0000256" key="5">
    <source>
        <dbReference type="SAM" id="Phobius"/>
    </source>
</evidence>
<dbReference type="EMBL" id="LNQR01000124">
    <property type="protein sequence ID" value="KWT76800.1"/>
    <property type="molecule type" value="Genomic_DNA"/>
</dbReference>
<reference evidence="8 9" key="1">
    <citation type="submission" date="2015-11" db="EMBL/GenBank/DDBJ databases">
        <authorList>
            <person name="Lin W."/>
        </authorList>
    </citation>
    <scope>NUCLEOTIDE SEQUENCE [LARGE SCALE GENOMIC DNA]</scope>
    <source>
        <strain evidence="8 9">HCH-1</strain>
    </source>
</reference>
<feature type="transmembrane region" description="Helical" evidence="5">
    <location>
        <begin position="180"/>
        <end position="203"/>
    </location>
</feature>
<dbReference type="Pfam" id="PF12729">
    <property type="entry name" value="4HB_MCP_1"/>
    <property type="match status" value="1"/>
</dbReference>
<dbReference type="PRINTS" id="PR00260">
    <property type="entry name" value="CHEMTRNSDUCR"/>
</dbReference>
<protein>
    <submittedName>
        <fullName evidence="8">Methyl-accepting chemotaxis protein</fullName>
    </submittedName>
</protein>
<dbReference type="SMART" id="SM00304">
    <property type="entry name" value="HAMP"/>
    <property type="match status" value="1"/>
</dbReference>
<dbReference type="Gene3D" id="1.10.287.950">
    <property type="entry name" value="Methyl-accepting chemotaxis protein"/>
    <property type="match status" value="1"/>
</dbReference>
<keyword evidence="5" id="KW-0812">Transmembrane</keyword>
<evidence type="ECO:0000313" key="9">
    <source>
        <dbReference type="Proteomes" id="UP000060487"/>
    </source>
</evidence>
<gene>
    <name evidence="8" type="ORF">ASN18_3066</name>
</gene>
<dbReference type="CDD" id="cd11386">
    <property type="entry name" value="MCP_signal"/>
    <property type="match status" value="1"/>
</dbReference>
<evidence type="ECO:0000256" key="3">
    <source>
        <dbReference type="PROSITE-ProRule" id="PRU00284"/>
    </source>
</evidence>
<keyword evidence="5" id="KW-1133">Transmembrane helix</keyword>
<dbReference type="InterPro" id="IPR004089">
    <property type="entry name" value="MCPsignal_dom"/>
</dbReference>
<dbReference type="PANTHER" id="PTHR32089">
    <property type="entry name" value="METHYL-ACCEPTING CHEMOTAXIS PROTEIN MCPB"/>
    <property type="match status" value="1"/>
</dbReference>
<organism evidence="8 9">
    <name type="scientific">Candidatus Magnetominusculus xianensis</name>
    <dbReference type="NCBI Taxonomy" id="1748249"/>
    <lineage>
        <taxon>Bacteria</taxon>
        <taxon>Pseudomonadati</taxon>
        <taxon>Nitrospirota</taxon>
        <taxon>Nitrospiria</taxon>
        <taxon>Nitrospirales</taxon>
        <taxon>Nitrospiraceae</taxon>
        <taxon>Candidatus Magnetominusculus</taxon>
    </lineage>
</organism>